<sequence length="137" mass="15812">NHLPCVYRVNNKSWMTAGLFEEFLSLLDRRMALRNRNIILFLDQCAAHPKQVPLQNVKLVFLPANTTMHLQPLDAGLIQNAKHHFKGLLVRRLLAKIDRKDDDLRISLLDAIHFLAMAWDRVTLTTIANCFAKCSFF</sequence>
<dbReference type="EMBL" id="ABJB011015542">
    <property type="status" value="NOT_ANNOTATED_CDS"/>
    <property type="molecule type" value="Genomic_DNA"/>
</dbReference>
<dbReference type="Proteomes" id="UP000001555">
    <property type="component" value="Unassembled WGS sequence"/>
</dbReference>
<dbReference type="Pfam" id="PF03184">
    <property type="entry name" value="DDE_1"/>
    <property type="match status" value="1"/>
</dbReference>
<organism evidence="1 2">
    <name type="scientific">Ixodes scapularis</name>
    <name type="common">Black-legged tick</name>
    <name type="synonym">Deer tick</name>
    <dbReference type="NCBI Taxonomy" id="6945"/>
    <lineage>
        <taxon>Eukaryota</taxon>
        <taxon>Metazoa</taxon>
        <taxon>Ecdysozoa</taxon>
        <taxon>Arthropoda</taxon>
        <taxon>Chelicerata</taxon>
        <taxon>Arachnida</taxon>
        <taxon>Acari</taxon>
        <taxon>Parasitiformes</taxon>
        <taxon>Ixodida</taxon>
        <taxon>Ixodoidea</taxon>
        <taxon>Ixodidae</taxon>
        <taxon>Ixodinae</taxon>
        <taxon>Ixodes</taxon>
    </lineage>
</organism>
<proteinExistence type="predicted"/>
<reference evidence="1" key="2">
    <citation type="submission" date="2020-05" db="UniProtKB">
        <authorList>
            <consortium name="EnsemblMetazoa"/>
        </authorList>
    </citation>
    <scope>IDENTIFICATION</scope>
    <source>
        <strain evidence="1">wikel</strain>
    </source>
</reference>
<keyword evidence="2" id="KW-1185">Reference proteome</keyword>
<evidence type="ECO:0000313" key="2">
    <source>
        <dbReference type="Proteomes" id="UP000001555"/>
    </source>
</evidence>
<dbReference type="AlphaFoldDB" id="A0A1S4L678"/>
<dbReference type="PANTHER" id="PTHR19303">
    <property type="entry name" value="TRANSPOSON"/>
    <property type="match status" value="1"/>
</dbReference>
<protein>
    <submittedName>
        <fullName evidence="1">Uncharacterized protein</fullName>
    </submittedName>
</protein>
<dbReference type="VEuPathDB" id="VectorBase:ISCI009362"/>
<dbReference type="PANTHER" id="PTHR19303:SF73">
    <property type="entry name" value="PROTEIN PDC2"/>
    <property type="match status" value="1"/>
</dbReference>
<dbReference type="GO" id="GO:0003676">
    <property type="term" value="F:nucleic acid binding"/>
    <property type="evidence" value="ECO:0007669"/>
    <property type="project" value="InterPro"/>
</dbReference>
<reference evidence="2" key="1">
    <citation type="submission" date="2008-03" db="EMBL/GenBank/DDBJ databases">
        <title>Annotation of Ixodes scapularis.</title>
        <authorList>
            <consortium name="Ixodes scapularis Genome Project Consortium"/>
            <person name="Caler E."/>
            <person name="Hannick L.I."/>
            <person name="Bidwell S."/>
            <person name="Joardar V."/>
            <person name="Thiagarajan M."/>
            <person name="Amedeo P."/>
            <person name="Galinsky K.J."/>
            <person name="Schobel S."/>
            <person name="Inman J."/>
            <person name="Hostetler J."/>
            <person name="Miller J."/>
            <person name="Hammond M."/>
            <person name="Megy K."/>
            <person name="Lawson D."/>
            <person name="Kodira C."/>
            <person name="Sutton G."/>
            <person name="Meyer J."/>
            <person name="Hill C.A."/>
            <person name="Birren B."/>
            <person name="Nene V."/>
            <person name="Collins F."/>
            <person name="Alarcon-Chaidez F."/>
            <person name="Wikel S."/>
            <person name="Strausberg R."/>
        </authorList>
    </citation>
    <scope>NUCLEOTIDE SEQUENCE [LARGE SCALE GENOMIC DNA]</scope>
    <source>
        <strain evidence="2">Wikel</strain>
    </source>
</reference>
<dbReference type="InterPro" id="IPR050863">
    <property type="entry name" value="CenT-Element_Derived"/>
</dbReference>
<name>A0A1S4L678_IXOSC</name>
<dbReference type="InParanoid" id="A0A1S4L678"/>
<dbReference type="InterPro" id="IPR004875">
    <property type="entry name" value="DDE_SF_endonuclease_dom"/>
</dbReference>
<dbReference type="VEuPathDB" id="VectorBase:ISCW009362"/>
<dbReference type="EnsemblMetazoa" id="ISCW009362-RA">
    <property type="protein sequence ID" value="ISCW009362-PA"/>
    <property type="gene ID" value="ISCW009362"/>
</dbReference>
<evidence type="ECO:0000313" key="1">
    <source>
        <dbReference type="EnsemblMetazoa" id="ISCW009362-PA"/>
    </source>
</evidence>
<accession>A0A1S4L678</accession>